<feature type="domain" description="Mannitol dehydrogenase N-terminal" evidence="2">
    <location>
        <begin position="27"/>
        <end position="271"/>
    </location>
</feature>
<evidence type="ECO:0000313" key="5">
    <source>
        <dbReference type="Proteomes" id="UP000546701"/>
    </source>
</evidence>
<dbReference type="InterPro" id="IPR013131">
    <property type="entry name" value="Mannitol_DH_N"/>
</dbReference>
<dbReference type="InterPro" id="IPR013118">
    <property type="entry name" value="Mannitol_DH_C"/>
</dbReference>
<dbReference type="EC" id="1.1.1.57" evidence="4"/>
<evidence type="ECO:0000313" key="4">
    <source>
        <dbReference type="EMBL" id="MBB5728347.1"/>
    </source>
</evidence>
<dbReference type="Proteomes" id="UP000546701">
    <property type="component" value="Unassembled WGS sequence"/>
</dbReference>
<dbReference type="PRINTS" id="PR00084">
    <property type="entry name" value="MTLDHDRGNASE"/>
</dbReference>
<dbReference type="InterPro" id="IPR050988">
    <property type="entry name" value="Mannitol_DH/Oxidoreductase"/>
</dbReference>
<dbReference type="Gene3D" id="3.40.50.720">
    <property type="entry name" value="NAD(P)-binding Rossmann-like Domain"/>
    <property type="match status" value="1"/>
</dbReference>
<keyword evidence="1 4" id="KW-0560">Oxidoreductase</keyword>
<reference evidence="4 5" key="1">
    <citation type="submission" date="2020-08" db="EMBL/GenBank/DDBJ databases">
        <title>Genomic Encyclopedia of Type Strains, Phase IV (KMG-IV): sequencing the most valuable type-strain genomes for metagenomic binning, comparative biology and taxonomic classification.</title>
        <authorList>
            <person name="Goeker M."/>
        </authorList>
    </citation>
    <scope>NUCLEOTIDE SEQUENCE [LARGE SCALE GENOMIC DNA]</scope>
    <source>
        <strain evidence="4 5">DSM 103336</strain>
    </source>
</reference>
<dbReference type="InterPro" id="IPR008927">
    <property type="entry name" value="6-PGluconate_DH-like_C_sf"/>
</dbReference>
<dbReference type="Gene3D" id="1.10.1040.10">
    <property type="entry name" value="N-(1-d-carboxylethyl)-l-norvaline Dehydrogenase, domain 2"/>
    <property type="match status" value="1"/>
</dbReference>
<dbReference type="InterPro" id="IPR000669">
    <property type="entry name" value="Mannitol_DH"/>
</dbReference>
<dbReference type="RefSeq" id="WP_229673582.1">
    <property type="nucleotide sequence ID" value="NZ_BMJP01000001.1"/>
</dbReference>
<evidence type="ECO:0000259" key="2">
    <source>
        <dbReference type="Pfam" id="PF01232"/>
    </source>
</evidence>
<evidence type="ECO:0000259" key="3">
    <source>
        <dbReference type="Pfam" id="PF08125"/>
    </source>
</evidence>
<dbReference type="Pfam" id="PF08125">
    <property type="entry name" value="Mannitol_dh_C"/>
    <property type="match status" value="1"/>
</dbReference>
<sequence length="483" mass="51115">MRLSRETLSALSGDVVRTVEGRGPVRRIVHLGIGAFHRAHQAIYTQDAAAVGENWRITGVSLRSPAVRDTLAPQDGLYTVTDRQNGAGETRLVTVIDTLLVAAEDPDAVIAALADPATHVVTLTVTEKGYYRDPATGRLRTDDPAVAADLRGDTPQTIYGFLAAGLARRRADGAGGLTLVSCDNLSHNGTLLMALLGAFLDASDAGLADWTRTHVAAPDTMVDRIVPASTAADRATVAATIGVEDAAALVTEPFRQWVIEDRFAGPRPRWEAAGAQIVTDVAPFELAKLRLLNASHSTLAYAGLQLGHDYVHQAIADPLLRAFVVAQMRTEAVPGLTPAAGLDPEAYIAAILDRFGNADLHHRLDQIAMDGSQKLPQRWIATVADRLARGQASPFHLMSLAAWIAYTAGAPAIASDPFNARYAAIWAEADDVGVVVTRFARELGIFAPAIGASEVTMAALVEAVTKWRTDGPGAALQDAIAAS</sequence>
<comment type="caution">
    <text evidence="4">The sequence shown here is derived from an EMBL/GenBank/DDBJ whole genome shotgun (WGS) entry which is preliminary data.</text>
</comment>
<accession>A0A7W9BQL7</accession>
<protein>
    <submittedName>
        <fullName evidence="4">Fructuronate reductase</fullName>
        <ecNumber evidence="4">1.1.1.57</ecNumber>
    </submittedName>
</protein>
<dbReference type="InterPro" id="IPR013328">
    <property type="entry name" value="6PGD_dom2"/>
</dbReference>
<dbReference type="PANTHER" id="PTHR43362:SF1">
    <property type="entry name" value="MANNITOL DEHYDROGENASE 2-RELATED"/>
    <property type="match status" value="1"/>
</dbReference>
<dbReference type="InterPro" id="IPR036291">
    <property type="entry name" value="NAD(P)-bd_dom_sf"/>
</dbReference>
<name>A0A7W9BQL7_9SPHN</name>
<proteinExistence type="predicted"/>
<dbReference type="GO" id="GO:0008866">
    <property type="term" value="F:fructuronate reductase activity"/>
    <property type="evidence" value="ECO:0007669"/>
    <property type="project" value="UniProtKB-EC"/>
</dbReference>
<dbReference type="PANTHER" id="PTHR43362">
    <property type="entry name" value="MANNITOL DEHYDROGENASE DSF1-RELATED"/>
    <property type="match status" value="1"/>
</dbReference>
<dbReference type="EMBL" id="JACIJR010000002">
    <property type="protein sequence ID" value="MBB5728347.1"/>
    <property type="molecule type" value="Genomic_DNA"/>
</dbReference>
<organism evidence="4 5">
    <name type="scientific">Sphingomonas prati</name>
    <dbReference type="NCBI Taxonomy" id="1843237"/>
    <lineage>
        <taxon>Bacteria</taxon>
        <taxon>Pseudomonadati</taxon>
        <taxon>Pseudomonadota</taxon>
        <taxon>Alphaproteobacteria</taxon>
        <taxon>Sphingomonadales</taxon>
        <taxon>Sphingomonadaceae</taxon>
        <taxon>Sphingomonas</taxon>
    </lineage>
</organism>
<dbReference type="AlphaFoldDB" id="A0A7W9BQL7"/>
<dbReference type="Pfam" id="PF01232">
    <property type="entry name" value="Mannitol_dh"/>
    <property type="match status" value="1"/>
</dbReference>
<dbReference type="SUPFAM" id="SSF51735">
    <property type="entry name" value="NAD(P)-binding Rossmann-fold domains"/>
    <property type="match status" value="1"/>
</dbReference>
<evidence type="ECO:0000256" key="1">
    <source>
        <dbReference type="ARBA" id="ARBA00023002"/>
    </source>
</evidence>
<feature type="domain" description="Mannitol dehydrogenase C-terminal" evidence="3">
    <location>
        <begin position="280"/>
        <end position="410"/>
    </location>
</feature>
<gene>
    <name evidence="4" type="ORF">FHS99_000817</name>
</gene>
<keyword evidence="5" id="KW-1185">Reference proteome</keyword>
<dbReference type="SUPFAM" id="SSF48179">
    <property type="entry name" value="6-phosphogluconate dehydrogenase C-terminal domain-like"/>
    <property type="match status" value="1"/>
</dbReference>